<comment type="caution">
    <text evidence="1">The sequence shown here is derived from an EMBL/GenBank/DDBJ whole genome shotgun (WGS) entry which is preliminary data.</text>
</comment>
<reference evidence="1" key="2">
    <citation type="submission" date="2020-09" db="EMBL/GenBank/DDBJ databases">
        <authorList>
            <person name="Sun Q."/>
            <person name="Zhou Y."/>
        </authorList>
    </citation>
    <scope>NUCLEOTIDE SEQUENCE</scope>
    <source>
        <strain evidence="1">CGMCC 1.12997</strain>
    </source>
</reference>
<keyword evidence="2" id="KW-1185">Reference proteome</keyword>
<sequence>MIDLSELTEAQKATEGFANTYAGMMNLYSRPGFIEALCAHEAAHLVFYERMGSIPFEIVRPKIYYNNSQARFEGYMAAVKPQLPDCEPSKWREWVSAKALGCAAGGVVGRLLFPHADGGDHEDKRLFIQECADLVRHLGGISINAEQVWASAKQEVSRELEANPTLMPSIQKRAAELRPLFGFTTLQG</sequence>
<dbReference type="EMBL" id="BMGT01000004">
    <property type="protein sequence ID" value="GGG86852.1"/>
    <property type="molecule type" value="Genomic_DNA"/>
</dbReference>
<reference evidence="1" key="1">
    <citation type="journal article" date="2014" name="Int. J. Syst. Evol. Microbiol.">
        <title>Complete genome sequence of Corynebacterium casei LMG S-19264T (=DSM 44701T), isolated from a smear-ripened cheese.</title>
        <authorList>
            <consortium name="US DOE Joint Genome Institute (JGI-PGF)"/>
            <person name="Walter F."/>
            <person name="Albersmeier A."/>
            <person name="Kalinowski J."/>
            <person name="Ruckert C."/>
        </authorList>
    </citation>
    <scope>NUCLEOTIDE SEQUENCE</scope>
    <source>
        <strain evidence="1">CGMCC 1.12997</strain>
    </source>
</reference>
<organism evidence="1 2">
    <name type="scientific">Edaphobacter dinghuensis</name>
    <dbReference type="NCBI Taxonomy" id="1560005"/>
    <lineage>
        <taxon>Bacteria</taxon>
        <taxon>Pseudomonadati</taxon>
        <taxon>Acidobacteriota</taxon>
        <taxon>Terriglobia</taxon>
        <taxon>Terriglobales</taxon>
        <taxon>Acidobacteriaceae</taxon>
        <taxon>Edaphobacter</taxon>
    </lineage>
</organism>
<evidence type="ECO:0000313" key="1">
    <source>
        <dbReference type="EMBL" id="GGG86852.1"/>
    </source>
</evidence>
<dbReference type="AlphaFoldDB" id="A0A917HQV6"/>
<dbReference type="Proteomes" id="UP000647241">
    <property type="component" value="Unassembled WGS sequence"/>
</dbReference>
<proteinExistence type="predicted"/>
<dbReference type="RefSeq" id="WP_188555393.1">
    <property type="nucleotide sequence ID" value="NZ_BMGT01000004.1"/>
</dbReference>
<gene>
    <name evidence="1" type="ORF">GCM10011585_33530</name>
</gene>
<protein>
    <submittedName>
        <fullName evidence="1">Uncharacterized protein</fullName>
    </submittedName>
</protein>
<name>A0A917HQV6_9BACT</name>
<accession>A0A917HQV6</accession>
<evidence type="ECO:0000313" key="2">
    <source>
        <dbReference type="Proteomes" id="UP000647241"/>
    </source>
</evidence>